<comment type="caution">
    <text evidence="3">The sequence shown here is derived from an EMBL/GenBank/DDBJ whole genome shotgun (WGS) entry which is preliminary data.</text>
</comment>
<evidence type="ECO:0000256" key="2">
    <source>
        <dbReference type="SAM" id="Phobius"/>
    </source>
</evidence>
<keyword evidence="2" id="KW-0812">Transmembrane</keyword>
<keyword evidence="4" id="KW-1185">Reference proteome</keyword>
<proteinExistence type="predicted"/>
<feature type="region of interest" description="Disordered" evidence="1">
    <location>
        <begin position="35"/>
        <end position="66"/>
    </location>
</feature>
<keyword evidence="2" id="KW-1133">Transmembrane helix</keyword>
<keyword evidence="2" id="KW-0472">Membrane</keyword>
<sequence>MDVTLMISLIPVIFLGAYLAVHKIINKVVVRKVVRKHKSSSDTNTSKSSSDTNTSTYKIPSTTPTSQETAIDNLTYIGLYTCSWIWKITMTDCDIDYLA</sequence>
<reference evidence="3 4" key="1">
    <citation type="submission" date="2021-03" db="EMBL/GenBank/DDBJ databases">
        <authorList>
            <person name="King G.J."/>
            <person name="Bancroft I."/>
            <person name="Baten A."/>
            <person name="Bloomfield J."/>
            <person name="Borpatragohain P."/>
            <person name="He Z."/>
            <person name="Irish N."/>
            <person name="Irwin J."/>
            <person name="Liu K."/>
            <person name="Mauleon R.P."/>
            <person name="Moore J."/>
            <person name="Morris R."/>
            <person name="Ostergaard L."/>
            <person name="Wang B."/>
            <person name="Wells R."/>
        </authorList>
    </citation>
    <scope>NUCLEOTIDE SEQUENCE [LARGE SCALE GENOMIC DNA]</scope>
    <source>
        <strain evidence="3">R-o-18</strain>
        <tissue evidence="3">Leaf</tissue>
    </source>
</reference>
<name>A0ABQ7NH36_BRACM</name>
<evidence type="ECO:0000313" key="3">
    <source>
        <dbReference type="EMBL" id="KAG5410191.1"/>
    </source>
</evidence>
<protein>
    <submittedName>
        <fullName evidence="3">Uncharacterized protein</fullName>
    </submittedName>
</protein>
<evidence type="ECO:0000313" key="4">
    <source>
        <dbReference type="Proteomes" id="UP000823674"/>
    </source>
</evidence>
<organism evidence="3 4">
    <name type="scientific">Brassica rapa subsp. trilocularis</name>
    <dbReference type="NCBI Taxonomy" id="1813537"/>
    <lineage>
        <taxon>Eukaryota</taxon>
        <taxon>Viridiplantae</taxon>
        <taxon>Streptophyta</taxon>
        <taxon>Embryophyta</taxon>
        <taxon>Tracheophyta</taxon>
        <taxon>Spermatophyta</taxon>
        <taxon>Magnoliopsida</taxon>
        <taxon>eudicotyledons</taxon>
        <taxon>Gunneridae</taxon>
        <taxon>Pentapetalae</taxon>
        <taxon>rosids</taxon>
        <taxon>malvids</taxon>
        <taxon>Brassicales</taxon>
        <taxon>Brassicaceae</taxon>
        <taxon>Brassiceae</taxon>
        <taxon>Brassica</taxon>
    </lineage>
</organism>
<feature type="compositionally biased region" description="Low complexity" evidence="1">
    <location>
        <begin position="41"/>
        <end position="56"/>
    </location>
</feature>
<dbReference type="Proteomes" id="UP000823674">
    <property type="component" value="Chromosome A02"/>
</dbReference>
<gene>
    <name evidence="3" type="primary">A02g504500.1_BraROA</name>
    <name evidence="3" type="ORF">IGI04_006510</name>
</gene>
<feature type="compositionally biased region" description="Polar residues" evidence="1">
    <location>
        <begin position="57"/>
        <end position="66"/>
    </location>
</feature>
<feature type="transmembrane region" description="Helical" evidence="2">
    <location>
        <begin position="6"/>
        <end position="25"/>
    </location>
</feature>
<dbReference type="EMBL" id="JADBGQ010000002">
    <property type="protein sequence ID" value="KAG5410191.1"/>
    <property type="molecule type" value="Genomic_DNA"/>
</dbReference>
<accession>A0ABQ7NH36</accession>
<evidence type="ECO:0000256" key="1">
    <source>
        <dbReference type="SAM" id="MobiDB-lite"/>
    </source>
</evidence>